<comment type="similarity">
    <text evidence="1">Belongs to the MNN1/MNT family.</text>
</comment>
<name>A0A060CIS3_9SACH</name>
<reference evidence="3" key="1">
    <citation type="journal article" date="2013" name="Environ. Microbiol.">
        <title>Seasonally variable intestinal metagenomes of the red palm weevil (Rhynchophorus ferrugineus).</title>
        <authorList>
            <person name="Jia S."/>
            <person name="Zhang X."/>
            <person name="Zhang G."/>
            <person name="Yin A."/>
            <person name="Zhang S."/>
            <person name="Li F."/>
            <person name="Wang L."/>
            <person name="Zhao D."/>
            <person name="Yun Q."/>
            <person name="Tala"/>
            <person name="Wang J."/>
            <person name="Sun G."/>
            <person name="Baabdullah M."/>
            <person name="Yu X."/>
            <person name="Hu S."/>
            <person name="Al-Mssallem I.S."/>
            <person name="Yu J."/>
        </authorList>
    </citation>
    <scope>NUCLEOTIDE SEQUENCE</scope>
</reference>
<sequence length="71" mass="8115">DLLLCNEVLPIYNAKCVILDEIYPKKCFKKLNASGYQLKSLAILVSSFENTIYLDSDVFPLKILTNYLILN</sequence>
<keyword evidence="2" id="KW-0808">Transferase</keyword>
<protein>
    <submittedName>
        <fullName evidence="3">Mannosyl_trans3</fullName>
    </submittedName>
</protein>
<dbReference type="AlphaFoldDB" id="A0A060CIS3"/>
<accession>A0A060CIS3</accession>
<dbReference type="EMBL" id="KF125592">
    <property type="protein sequence ID" value="AIA92920.1"/>
    <property type="molecule type" value="Genomic_DNA"/>
</dbReference>
<feature type="non-terminal residue" evidence="3">
    <location>
        <position position="71"/>
    </location>
</feature>
<dbReference type="Pfam" id="PF11051">
    <property type="entry name" value="Mannosyl_trans3"/>
    <property type="match status" value="1"/>
</dbReference>
<evidence type="ECO:0000256" key="1">
    <source>
        <dbReference type="ARBA" id="ARBA00009105"/>
    </source>
</evidence>
<evidence type="ECO:0000256" key="2">
    <source>
        <dbReference type="ARBA" id="ARBA00022679"/>
    </source>
</evidence>
<dbReference type="GO" id="GO:0016758">
    <property type="term" value="F:hexosyltransferase activity"/>
    <property type="evidence" value="ECO:0007669"/>
    <property type="project" value="UniProtKB-ARBA"/>
</dbReference>
<dbReference type="InterPro" id="IPR022751">
    <property type="entry name" value="Alpha_mannosyltransferase"/>
</dbReference>
<evidence type="ECO:0000313" key="3">
    <source>
        <dbReference type="EMBL" id="AIA92920.1"/>
    </source>
</evidence>
<proteinExistence type="inferred from homology"/>
<organism evidence="3">
    <name type="scientific">uncultured Zygosaccharomyces</name>
    <dbReference type="NCBI Taxonomy" id="1054455"/>
    <lineage>
        <taxon>Eukaryota</taxon>
        <taxon>Fungi</taxon>
        <taxon>Dikarya</taxon>
        <taxon>Ascomycota</taxon>
        <taxon>Saccharomycotina</taxon>
        <taxon>Saccharomycetes</taxon>
        <taxon>Saccharomycetales</taxon>
        <taxon>Saccharomycetaceae</taxon>
        <taxon>environmental samples</taxon>
    </lineage>
</organism>
<feature type="non-terminal residue" evidence="3">
    <location>
        <position position="1"/>
    </location>
</feature>